<evidence type="ECO:0000313" key="1">
    <source>
        <dbReference type="EMBL" id="RRA98123.1"/>
    </source>
</evidence>
<accession>A0A3P1BBP4</accession>
<dbReference type="OrthoDB" id="963735at2"/>
<gene>
    <name evidence="1" type="ORF">EHT25_31135</name>
</gene>
<proteinExistence type="predicted"/>
<comment type="caution">
    <text evidence="1">The sequence shown here is derived from an EMBL/GenBank/DDBJ whole genome shotgun (WGS) entry which is preliminary data.</text>
</comment>
<organism evidence="1 2">
    <name type="scientific">Larkinella rosea</name>
    <dbReference type="NCBI Taxonomy" id="2025312"/>
    <lineage>
        <taxon>Bacteria</taxon>
        <taxon>Pseudomonadati</taxon>
        <taxon>Bacteroidota</taxon>
        <taxon>Cytophagia</taxon>
        <taxon>Cytophagales</taxon>
        <taxon>Spirosomataceae</taxon>
        <taxon>Larkinella</taxon>
    </lineage>
</organism>
<reference evidence="1 2" key="1">
    <citation type="submission" date="2018-11" db="EMBL/GenBank/DDBJ databases">
        <authorList>
            <person name="Zhou Z."/>
            <person name="Wang G."/>
        </authorList>
    </citation>
    <scope>NUCLEOTIDE SEQUENCE [LARGE SCALE GENOMIC DNA]</scope>
    <source>
        <strain evidence="1 2">KCTC52004</strain>
    </source>
</reference>
<dbReference type="AlphaFoldDB" id="A0A3P1BBP4"/>
<evidence type="ECO:0000313" key="2">
    <source>
        <dbReference type="Proteomes" id="UP000271925"/>
    </source>
</evidence>
<sequence>MTLHFTLQASDLPCVCSAEFETLMDVLNSFISIGNVLVSAFLMDDDGTRIDLPVKAFDGLPIAGCMQNLTINYQYLLNTKSRA</sequence>
<dbReference type="Proteomes" id="UP000271925">
    <property type="component" value="Unassembled WGS sequence"/>
</dbReference>
<protein>
    <submittedName>
        <fullName evidence="1">Uncharacterized protein</fullName>
    </submittedName>
</protein>
<dbReference type="RefSeq" id="WP_124879363.1">
    <property type="nucleotide sequence ID" value="NZ_RQJO01000016.1"/>
</dbReference>
<dbReference type="EMBL" id="RQJO01000016">
    <property type="protein sequence ID" value="RRA98123.1"/>
    <property type="molecule type" value="Genomic_DNA"/>
</dbReference>
<name>A0A3P1BBP4_9BACT</name>
<keyword evidence="2" id="KW-1185">Reference proteome</keyword>